<keyword evidence="3" id="KW-1185">Reference proteome</keyword>
<feature type="compositionally biased region" description="Polar residues" evidence="1">
    <location>
        <begin position="447"/>
        <end position="468"/>
    </location>
</feature>
<dbReference type="AlphaFoldDB" id="A0A9W6XLI2"/>
<name>A0A9W6XLI2_9STRA</name>
<sequence length="477" mass="47488">MEELIVSNPALHSELALSKSPSLRGVIIRFVIAALTGNAESVAHRKNATSKRAKSLGAIDTVLINDVRDLNQLGTKAELSTDQTGTNQSTCRLLPNPGRDCQSLTGHLKGKIHTGTRRGETAWFPHVLYEQFPCIRHLDMSQRDINKLGYSTCAENSDKKQQEERTVNITPKNAYPSCVSTLITSGWRLLNITTCGWGGKTPDKVSVYGLAVIGHGVVAEGVEVSGSAVTEAGHGVVAAGVLAGSVVSGRDVTGHGVVGAGVLVGAEVSGSEVTGHGVGAEVSGSEVTGHGVVEAGVDTGASVSGSDVTGHGVAVGASVSGSEVTGHGVVGASVSGREVTGQGVVGASVSGNGVTGHGVSGSDVTGHGVSGSDVTGHGVSGSEVTGHGVSGSDVTGQGVSGREVTGHGVSGSEVTGHGVSGSDVTGQGVSGSEVTGHGVLAVPHPTDGSTQPQVSPLTTTHSASSGATQALPFQDGR</sequence>
<gene>
    <name evidence="2" type="ORF">Pfra01_001277700</name>
</gene>
<proteinExistence type="predicted"/>
<feature type="region of interest" description="Disordered" evidence="1">
    <location>
        <begin position="350"/>
        <end position="477"/>
    </location>
</feature>
<reference evidence="2" key="1">
    <citation type="submission" date="2023-04" db="EMBL/GenBank/DDBJ databases">
        <title>Phytophthora fragariaefolia NBRC 109709.</title>
        <authorList>
            <person name="Ichikawa N."/>
            <person name="Sato H."/>
            <person name="Tonouchi N."/>
        </authorList>
    </citation>
    <scope>NUCLEOTIDE SEQUENCE</scope>
    <source>
        <strain evidence="2">NBRC 109709</strain>
    </source>
</reference>
<dbReference type="Proteomes" id="UP001165121">
    <property type="component" value="Unassembled WGS sequence"/>
</dbReference>
<organism evidence="2 3">
    <name type="scientific">Phytophthora fragariaefolia</name>
    <dbReference type="NCBI Taxonomy" id="1490495"/>
    <lineage>
        <taxon>Eukaryota</taxon>
        <taxon>Sar</taxon>
        <taxon>Stramenopiles</taxon>
        <taxon>Oomycota</taxon>
        <taxon>Peronosporomycetes</taxon>
        <taxon>Peronosporales</taxon>
        <taxon>Peronosporaceae</taxon>
        <taxon>Phytophthora</taxon>
    </lineage>
</organism>
<evidence type="ECO:0000313" key="3">
    <source>
        <dbReference type="Proteomes" id="UP001165121"/>
    </source>
</evidence>
<accession>A0A9W6XLI2</accession>
<dbReference type="EMBL" id="BSXT01001294">
    <property type="protein sequence ID" value="GMF40977.1"/>
    <property type="molecule type" value="Genomic_DNA"/>
</dbReference>
<evidence type="ECO:0000256" key="1">
    <source>
        <dbReference type="SAM" id="MobiDB-lite"/>
    </source>
</evidence>
<feature type="compositionally biased region" description="Polar residues" evidence="1">
    <location>
        <begin position="422"/>
        <end position="433"/>
    </location>
</feature>
<dbReference type="OrthoDB" id="125107at2759"/>
<protein>
    <submittedName>
        <fullName evidence="2">Unnamed protein product</fullName>
    </submittedName>
</protein>
<evidence type="ECO:0000313" key="2">
    <source>
        <dbReference type="EMBL" id="GMF40977.1"/>
    </source>
</evidence>
<comment type="caution">
    <text evidence="2">The sequence shown here is derived from an EMBL/GenBank/DDBJ whole genome shotgun (WGS) entry which is preliminary data.</text>
</comment>